<dbReference type="AlphaFoldDB" id="A0A816UBR7"/>
<sequence>MYLIDMWNYLSFGPSCIRINQSAIRSRHQQEIAIRKHHKSIYDIVRSHLSEHYFIPMTTTILKQYSNQLLHDFNFSYFSPLSYHDEILTLNQATKGYNFYVGTEKEFDKKAQSFFQDTNAFIELKENPFNTIQDNDGIPVRPIENTIHAPTTNISNYLDEIIRPIFDKECQNTTIIDGVSLI</sequence>
<organism evidence="1 3">
    <name type="scientific">Rotaria magnacalcarata</name>
    <dbReference type="NCBI Taxonomy" id="392030"/>
    <lineage>
        <taxon>Eukaryota</taxon>
        <taxon>Metazoa</taxon>
        <taxon>Spiralia</taxon>
        <taxon>Gnathifera</taxon>
        <taxon>Rotifera</taxon>
        <taxon>Eurotatoria</taxon>
        <taxon>Bdelloidea</taxon>
        <taxon>Philodinida</taxon>
        <taxon>Philodinidae</taxon>
        <taxon>Rotaria</taxon>
    </lineage>
</organism>
<dbReference type="EMBL" id="CAJNRF010009354">
    <property type="protein sequence ID" value="CAF2109124.1"/>
    <property type="molecule type" value="Genomic_DNA"/>
</dbReference>
<name>A0A816UBR7_9BILA</name>
<evidence type="ECO:0000313" key="1">
    <source>
        <dbReference type="EMBL" id="CAF2109124.1"/>
    </source>
</evidence>
<gene>
    <name evidence="2" type="ORF">OVN521_LOCUS18097</name>
    <name evidence="1" type="ORF">WKI299_LOCUS21929</name>
</gene>
<evidence type="ECO:0000313" key="3">
    <source>
        <dbReference type="Proteomes" id="UP000663856"/>
    </source>
</evidence>
<accession>A0A816UBR7</accession>
<dbReference type="EMBL" id="CAJOBG010003232">
    <property type="protein sequence ID" value="CAF4052668.1"/>
    <property type="molecule type" value="Genomic_DNA"/>
</dbReference>
<keyword evidence="4" id="KW-1185">Reference proteome</keyword>
<dbReference type="Proteomes" id="UP000663866">
    <property type="component" value="Unassembled WGS sequence"/>
</dbReference>
<dbReference type="Proteomes" id="UP000663856">
    <property type="component" value="Unassembled WGS sequence"/>
</dbReference>
<evidence type="ECO:0000313" key="4">
    <source>
        <dbReference type="Proteomes" id="UP000663866"/>
    </source>
</evidence>
<proteinExistence type="predicted"/>
<protein>
    <submittedName>
        <fullName evidence="1">Uncharacterized protein</fullName>
    </submittedName>
</protein>
<evidence type="ECO:0000313" key="2">
    <source>
        <dbReference type="EMBL" id="CAF4052668.1"/>
    </source>
</evidence>
<reference evidence="1" key="1">
    <citation type="submission" date="2021-02" db="EMBL/GenBank/DDBJ databases">
        <authorList>
            <person name="Nowell W R."/>
        </authorList>
    </citation>
    <scope>NUCLEOTIDE SEQUENCE</scope>
</reference>
<comment type="caution">
    <text evidence="1">The sequence shown here is derived from an EMBL/GenBank/DDBJ whole genome shotgun (WGS) entry which is preliminary data.</text>
</comment>